<dbReference type="PROSITE" id="PS50208">
    <property type="entry name" value="CASPASE_P20"/>
    <property type="match status" value="1"/>
</dbReference>
<comment type="caution">
    <text evidence="3">The sequence shown here is derived from an EMBL/GenBank/DDBJ whole genome shotgun (WGS) entry which is preliminary data.</text>
</comment>
<dbReference type="PANTHER" id="PTHR10454:SF210">
    <property type="entry name" value="CASPASE-2"/>
    <property type="match status" value="1"/>
</dbReference>
<dbReference type="AlphaFoldDB" id="A0AAU9Y308"/>
<organism evidence="3 4">
    <name type="scientific">Pocillopora meandrina</name>
    <dbReference type="NCBI Taxonomy" id="46732"/>
    <lineage>
        <taxon>Eukaryota</taxon>
        <taxon>Metazoa</taxon>
        <taxon>Cnidaria</taxon>
        <taxon>Anthozoa</taxon>
        <taxon>Hexacorallia</taxon>
        <taxon>Scleractinia</taxon>
        <taxon>Astrocoeniina</taxon>
        <taxon>Pocilloporidae</taxon>
        <taxon>Pocillopora</taxon>
    </lineage>
</organism>
<dbReference type="Proteomes" id="UP001159428">
    <property type="component" value="Unassembled WGS sequence"/>
</dbReference>
<dbReference type="SUPFAM" id="SSF52129">
    <property type="entry name" value="Caspase-like"/>
    <property type="match status" value="1"/>
</dbReference>
<proteinExistence type="inferred from homology"/>
<evidence type="ECO:0000256" key="1">
    <source>
        <dbReference type="ARBA" id="ARBA00010134"/>
    </source>
</evidence>
<sequence length="165" mass="18482">MSKFNIKIGKCDGAVLIGDSANLTIGATQGIPQEQHVPRETTTTTVHSPCQETGDDINYKAKSGYVLVINNYIFPKRPDGERHWSGEDVKGLKSLFDDFNFTTKIYDNLEQREIKGLLQDTSEKDFGRYDCFVCVILSHGSKDRIYGTDDISINIEAITSCFFAK</sequence>
<feature type="domain" description="Caspase family p20" evidence="2">
    <location>
        <begin position="62"/>
        <end position="165"/>
    </location>
</feature>
<dbReference type="InterPro" id="IPR015917">
    <property type="entry name" value="Pept_C14A"/>
</dbReference>
<name>A0AAU9Y308_9CNID</name>
<evidence type="ECO:0000313" key="4">
    <source>
        <dbReference type="Proteomes" id="UP001159428"/>
    </source>
</evidence>
<protein>
    <recommendedName>
        <fullName evidence="2">Caspase family p20 domain-containing protein</fullName>
    </recommendedName>
</protein>
<dbReference type="Gene3D" id="3.40.50.1460">
    <property type="match status" value="1"/>
</dbReference>
<dbReference type="InterPro" id="IPR001309">
    <property type="entry name" value="Pept_C14_p20"/>
</dbReference>
<gene>
    <name evidence="3" type="ORF">PMEA_00007932</name>
</gene>
<reference evidence="3 4" key="1">
    <citation type="submission" date="2022-05" db="EMBL/GenBank/DDBJ databases">
        <authorList>
            <consortium name="Genoscope - CEA"/>
            <person name="William W."/>
        </authorList>
    </citation>
    <scope>NUCLEOTIDE SEQUENCE [LARGE SCALE GENOMIC DNA]</scope>
</reference>
<dbReference type="PRINTS" id="PR00376">
    <property type="entry name" value="IL1BCENZYME"/>
</dbReference>
<dbReference type="InterPro" id="IPR011600">
    <property type="entry name" value="Pept_C14_caspase"/>
</dbReference>
<dbReference type="GO" id="GO:0004197">
    <property type="term" value="F:cysteine-type endopeptidase activity"/>
    <property type="evidence" value="ECO:0007669"/>
    <property type="project" value="InterPro"/>
</dbReference>
<dbReference type="InterPro" id="IPR029030">
    <property type="entry name" value="Caspase-like_dom_sf"/>
</dbReference>
<dbReference type="PANTHER" id="PTHR10454">
    <property type="entry name" value="CASPASE"/>
    <property type="match status" value="1"/>
</dbReference>
<dbReference type="Pfam" id="PF00656">
    <property type="entry name" value="Peptidase_C14"/>
    <property type="match status" value="1"/>
</dbReference>
<accession>A0AAU9Y308</accession>
<dbReference type="EMBL" id="CALNXJ010000167">
    <property type="protein sequence ID" value="CAH3167928.1"/>
    <property type="molecule type" value="Genomic_DNA"/>
</dbReference>
<keyword evidence="4" id="KW-1185">Reference proteome</keyword>
<dbReference type="GO" id="GO:0006508">
    <property type="term" value="P:proteolysis"/>
    <property type="evidence" value="ECO:0007669"/>
    <property type="project" value="InterPro"/>
</dbReference>
<evidence type="ECO:0000259" key="2">
    <source>
        <dbReference type="PROSITE" id="PS50208"/>
    </source>
</evidence>
<dbReference type="InterPro" id="IPR002398">
    <property type="entry name" value="Pept_C14"/>
</dbReference>
<evidence type="ECO:0000313" key="3">
    <source>
        <dbReference type="EMBL" id="CAH3167928.1"/>
    </source>
</evidence>
<comment type="similarity">
    <text evidence="1">Belongs to the peptidase C14A family.</text>
</comment>